<evidence type="ECO:0000313" key="1">
    <source>
        <dbReference type="EMBL" id="GAH99610.1"/>
    </source>
</evidence>
<name>X1L149_9ZZZZ</name>
<accession>X1L149</accession>
<dbReference type="Pfam" id="PF02645">
    <property type="entry name" value="DegV"/>
    <property type="match status" value="1"/>
</dbReference>
<sequence length="46" mass="5149">TMNNIAIMTDTLSGMPKKMAKELNIKLVPLHIITDGKSYEETEVDN</sequence>
<organism evidence="1">
    <name type="scientific">marine sediment metagenome</name>
    <dbReference type="NCBI Taxonomy" id="412755"/>
    <lineage>
        <taxon>unclassified sequences</taxon>
        <taxon>metagenomes</taxon>
        <taxon>ecological metagenomes</taxon>
    </lineage>
</organism>
<dbReference type="SUPFAM" id="SSF82549">
    <property type="entry name" value="DAK1/DegV-like"/>
    <property type="match status" value="1"/>
</dbReference>
<gene>
    <name evidence="1" type="ORF">S06H3_07626</name>
</gene>
<protein>
    <recommendedName>
        <fullName evidence="2">DegV family protein</fullName>
    </recommendedName>
</protein>
<reference evidence="1" key="1">
    <citation type="journal article" date="2014" name="Front. Microbiol.">
        <title>High frequency of phylogenetically diverse reductive dehalogenase-homologous genes in deep subseafloor sedimentary metagenomes.</title>
        <authorList>
            <person name="Kawai M."/>
            <person name="Futagami T."/>
            <person name="Toyoda A."/>
            <person name="Takaki Y."/>
            <person name="Nishi S."/>
            <person name="Hori S."/>
            <person name="Arai W."/>
            <person name="Tsubouchi T."/>
            <person name="Morono Y."/>
            <person name="Uchiyama I."/>
            <person name="Ito T."/>
            <person name="Fujiyama A."/>
            <person name="Inagaki F."/>
            <person name="Takami H."/>
        </authorList>
    </citation>
    <scope>NUCLEOTIDE SEQUENCE</scope>
    <source>
        <strain evidence="1">Expedition CK06-06</strain>
    </source>
</reference>
<dbReference type="InterPro" id="IPR003797">
    <property type="entry name" value="DegV"/>
</dbReference>
<comment type="caution">
    <text evidence="1">The sequence shown here is derived from an EMBL/GenBank/DDBJ whole genome shotgun (WGS) entry which is preliminary data.</text>
</comment>
<dbReference type="Gene3D" id="3.40.50.10170">
    <property type="match status" value="1"/>
</dbReference>
<dbReference type="EMBL" id="BARV01003113">
    <property type="protein sequence ID" value="GAH99610.1"/>
    <property type="molecule type" value="Genomic_DNA"/>
</dbReference>
<feature type="non-terminal residue" evidence="1">
    <location>
        <position position="1"/>
    </location>
</feature>
<dbReference type="PROSITE" id="PS51482">
    <property type="entry name" value="DEGV"/>
    <property type="match status" value="1"/>
</dbReference>
<dbReference type="AlphaFoldDB" id="X1L149"/>
<evidence type="ECO:0008006" key="2">
    <source>
        <dbReference type="Google" id="ProtNLM"/>
    </source>
</evidence>
<proteinExistence type="predicted"/>